<proteinExistence type="predicted"/>
<evidence type="ECO:0000313" key="1">
    <source>
        <dbReference type="EMBL" id="TFK19494.1"/>
    </source>
</evidence>
<sequence length="60" mass="6534">MRVSFKPQHSPQSNTIVALALFSGCAVRLVKREERERTVAASALDGLSENGVSESCWRAS</sequence>
<dbReference type="EMBL" id="ML210338">
    <property type="protein sequence ID" value="TFK19494.1"/>
    <property type="molecule type" value="Genomic_DNA"/>
</dbReference>
<name>A0A5C3KHJ8_COPMA</name>
<dbReference type="AlphaFoldDB" id="A0A5C3KHJ8"/>
<dbReference type="PROSITE" id="PS51257">
    <property type="entry name" value="PROKAR_LIPOPROTEIN"/>
    <property type="match status" value="1"/>
</dbReference>
<accession>A0A5C3KHJ8</accession>
<keyword evidence="2" id="KW-1185">Reference proteome</keyword>
<reference evidence="1 2" key="1">
    <citation type="journal article" date="2019" name="Nat. Ecol. Evol.">
        <title>Megaphylogeny resolves global patterns of mushroom evolution.</title>
        <authorList>
            <person name="Varga T."/>
            <person name="Krizsan K."/>
            <person name="Foldi C."/>
            <person name="Dima B."/>
            <person name="Sanchez-Garcia M."/>
            <person name="Sanchez-Ramirez S."/>
            <person name="Szollosi G.J."/>
            <person name="Szarkandi J.G."/>
            <person name="Papp V."/>
            <person name="Albert L."/>
            <person name="Andreopoulos W."/>
            <person name="Angelini C."/>
            <person name="Antonin V."/>
            <person name="Barry K.W."/>
            <person name="Bougher N.L."/>
            <person name="Buchanan P."/>
            <person name="Buyck B."/>
            <person name="Bense V."/>
            <person name="Catcheside P."/>
            <person name="Chovatia M."/>
            <person name="Cooper J."/>
            <person name="Damon W."/>
            <person name="Desjardin D."/>
            <person name="Finy P."/>
            <person name="Geml J."/>
            <person name="Haridas S."/>
            <person name="Hughes K."/>
            <person name="Justo A."/>
            <person name="Karasinski D."/>
            <person name="Kautmanova I."/>
            <person name="Kiss B."/>
            <person name="Kocsube S."/>
            <person name="Kotiranta H."/>
            <person name="LaButti K.M."/>
            <person name="Lechner B.E."/>
            <person name="Liimatainen K."/>
            <person name="Lipzen A."/>
            <person name="Lukacs Z."/>
            <person name="Mihaltcheva S."/>
            <person name="Morgado L.N."/>
            <person name="Niskanen T."/>
            <person name="Noordeloos M.E."/>
            <person name="Ohm R.A."/>
            <person name="Ortiz-Santana B."/>
            <person name="Ovrebo C."/>
            <person name="Racz N."/>
            <person name="Riley R."/>
            <person name="Savchenko A."/>
            <person name="Shiryaev A."/>
            <person name="Soop K."/>
            <person name="Spirin V."/>
            <person name="Szebenyi C."/>
            <person name="Tomsovsky M."/>
            <person name="Tulloss R.E."/>
            <person name="Uehling J."/>
            <person name="Grigoriev I.V."/>
            <person name="Vagvolgyi C."/>
            <person name="Papp T."/>
            <person name="Martin F.M."/>
            <person name="Miettinen O."/>
            <person name="Hibbett D.S."/>
            <person name="Nagy L.G."/>
        </authorList>
    </citation>
    <scope>NUCLEOTIDE SEQUENCE [LARGE SCALE GENOMIC DNA]</scope>
    <source>
        <strain evidence="1 2">CBS 121175</strain>
    </source>
</reference>
<evidence type="ECO:0000313" key="2">
    <source>
        <dbReference type="Proteomes" id="UP000307440"/>
    </source>
</evidence>
<dbReference type="Proteomes" id="UP000307440">
    <property type="component" value="Unassembled WGS sequence"/>
</dbReference>
<gene>
    <name evidence="1" type="ORF">FA15DRAFT_674379</name>
</gene>
<organism evidence="1 2">
    <name type="scientific">Coprinopsis marcescibilis</name>
    <name type="common">Agaric fungus</name>
    <name type="synonym">Psathyrella marcescibilis</name>
    <dbReference type="NCBI Taxonomy" id="230819"/>
    <lineage>
        <taxon>Eukaryota</taxon>
        <taxon>Fungi</taxon>
        <taxon>Dikarya</taxon>
        <taxon>Basidiomycota</taxon>
        <taxon>Agaricomycotina</taxon>
        <taxon>Agaricomycetes</taxon>
        <taxon>Agaricomycetidae</taxon>
        <taxon>Agaricales</taxon>
        <taxon>Agaricineae</taxon>
        <taxon>Psathyrellaceae</taxon>
        <taxon>Coprinopsis</taxon>
    </lineage>
</organism>
<protein>
    <submittedName>
        <fullName evidence="1">Uncharacterized protein</fullName>
    </submittedName>
</protein>